<name>A0A8R1TTW1_ONCVO</name>
<dbReference type="AlphaFoldDB" id="A0A8R1TTW1"/>
<keyword evidence="2" id="KW-1185">Reference proteome</keyword>
<evidence type="ECO:0000313" key="1">
    <source>
        <dbReference type="EnsemblMetazoa" id="OVOC4790.1"/>
    </source>
</evidence>
<reference evidence="2" key="1">
    <citation type="submission" date="2013-10" db="EMBL/GenBank/DDBJ databases">
        <title>Genome sequencing of Onchocerca volvulus.</title>
        <authorList>
            <person name="Cotton J."/>
            <person name="Tsai J."/>
            <person name="Stanley E."/>
            <person name="Tracey A."/>
            <person name="Holroyd N."/>
            <person name="Lustigman S."/>
            <person name="Berriman M."/>
        </authorList>
    </citation>
    <scope>NUCLEOTIDE SEQUENCE</scope>
</reference>
<reference evidence="1" key="2">
    <citation type="submission" date="2022-06" db="UniProtKB">
        <authorList>
            <consortium name="EnsemblMetazoa"/>
        </authorList>
    </citation>
    <scope>IDENTIFICATION</scope>
</reference>
<evidence type="ECO:0000313" key="2">
    <source>
        <dbReference type="Proteomes" id="UP000024404"/>
    </source>
</evidence>
<dbReference type="EMBL" id="CMVM020000144">
    <property type="status" value="NOT_ANNOTATED_CDS"/>
    <property type="molecule type" value="Genomic_DNA"/>
</dbReference>
<protein>
    <submittedName>
        <fullName evidence="1">Uncharacterized protein</fullName>
    </submittedName>
</protein>
<proteinExistence type="predicted"/>
<sequence length="128" mass="15007">MLRTDCYIVKFIWSENSAYISGHIHVHAHLFMHVPCSVSRSGIFLERDMSHLSQFNVDIWSVKFFHWFSFDTPLFSDPVLATACTPYFSTLVCCALIVQVELDFKFHCLEGWMVNFSKEELEVKFMLK</sequence>
<accession>A0A8R1TTW1</accession>
<dbReference type="EnsemblMetazoa" id="OVOC4790.1">
    <property type="protein sequence ID" value="OVOC4790.1"/>
    <property type="gene ID" value="WBGene00241599"/>
</dbReference>
<dbReference type="Proteomes" id="UP000024404">
    <property type="component" value="Unassembled WGS sequence"/>
</dbReference>
<organism evidence="1 2">
    <name type="scientific">Onchocerca volvulus</name>
    <dbReference type="NCBI Taxonomy" id="6282"/>
    <lineage>
        <taxon>Eukaryota</taxon>
        <taxon>Metazoa</taxon>
        <taxon>Ecdysozoa</taxon>
        <taxon>Nematoda</taxon>
        <taxon>Chromadorea</taxon>
        <taxon>Rhabditida</taxon>
        <taxon>Spirurina</taxon>
        <taxon>Spiruromorpha</taxon>
        <taxon>Filarioidea</taxon>
        <taxon>Onchocercidae</taxon>
        <taxon>Onchocerca</taxon>
    </lineage>
</organism>